<dbReference type="Proteomes" id="UP000051862">
    <property type="component" value="Unassembled WGS sequence"/>
</dbReference>
<evidence type="ECO:0000313" key="6">
    <source>
        <dbReference type="Proteomes" id="UP000250136"/>
    </source>
</evidence>
<dbReference type="Proteomes" id="UP000182125">
    <property type="component" value="Unassembled WGS sequence"/>
</dbReference>
<gene>
    <name evidence="1" type="ORF">A3L14_06970</name>
    <name evidence="2" type="ORF">AMR53_05275</name>
    <name evidence="3" type="ORF">SAMN05216170_0553</name>
</gene>
<evidence type="ECO:0000313" key="4">
    <source>
        <dbReference type="Proteomes" id="UP000051862"/>
    </source>
</evidence>
<dbReference type="STRING" id="277988.SAMN05216170_0553"/>
<reference evidence="2 4" key="1">
    <citation type="submission" date="2015-08" db="EMBL/GenBank/DDBJ databases">
        <title>Thermococcus thioreducens DSM 14981 genome sequencing.</title>
        <authorList>
            <person name="Hong S.-J."/>
            <person name="Kim M.-C."/>
            <person name="Shin J.-H."/>
        </authorList>
    </citation>
    <scope>NUCLEOTIDE SEQUENCE [LARGE SCALE GENOMIC DNA]</scope>
    <source>
        <strain evidence="2 4">DSM 14981</strain>
    </source>
</reference>
<evidence type="ECO:0000313" key="3">
    <source>
        <dbReference type="EMBL" id="SEV87386.1"/>
    </source>
</evidence>
<dbReference type="Proteomes" id="UP000250136">
    <property type="component" value="Chromosome"/>
</dbReference>
<reference evidence="3" key="3">
    <citation type="submission" date="2016-10" db="EMBL/GenBank/DDBJ databases">
        <authorList>
            <person name="de Groot N.N."/>
        </authorList>
    </citation>
    <scope>NUCLEOTIDE SEQUENCE [LARGE SCALE GENOMIC DNA]</scope>
    <source>
        <strain evidence="3">OGL-20</strain>
    </source>
</reference>
<dbReference type="OrthoDB" id="101001at2157"/>
<dbReference type="GeneID" id="33334152"/>
<organism evidence="2 4">
    <name type="scientific">Thermococcus thioreducens</name>
    <dbReference type="NCBI Taxonomy" id="277988"/>
    <lineage>
        <taxon>Archaea</taxon>
        <taxon>Methanobacteriati</taxon>
        <taxon>Methanobacteriota</taxon>
        <taxon>Thermococci</taxon>
        <taxon>Thermococcales</taxon>
        <taxon>Thermococcaceae</taxon>
        <taxon>Thermococcus</taxon>
    </lineage>
</organism>
<dbReference type="AlphaFoldDB" id="A0A0Q2UNT3"/>
<proteinExistence type="predicted"/>
<dbReference type="KEGG" id="ttd:A3L14_06970"/>
<evidence type="ECO:0000313" key="5">
    <source>
        <dbReference type="Proteomes" id="UP000182125"/>
    </source>
</evidence>
<sequence>MEWKSLFIGLLIGALIAVPLGMAHTGGFDIAERTGSRWGFGPMGGYMHGGMMGYGMHGMMDDEMYAQMEEYMASGNFTEMHDEMEPLMEEYMTQYMGGNWTEMHETCEKYMGVEESGQ</sequence>
<dbReference type="PATRIC" id="fig|277988.4.peg.1103"/>
<evidence type="ECO:0000313" key="1">
    <source>
        <dbReference type="EMBL" id="ASJ12641.1"/>
    </source>
</evidence>
<dbReference type="EMBL" id="CP015105">
    <property type="protein sequence ID" value="ASJ12641.1"/>
    <property type="molecule type" value="Genomic_DNA"/>
</dbReference>
<dbReference type="EMBL" id="LIXN01000008">
    <property type="protein sequence ID" value="KQH82368.1"/>
    <property type="molecule type" value="Genomic_DNA"/>
</dbReference>
<dbReference type="RefSeq" id="WP_055429261.1">
    <property type="nucleotide sequence ID" value="NZ_CP015105.1"/>
</dbReference>
<reference evidence="1 6" key="2">
    <citation type="submission" date="2016-04" db="EMBL/GenBank/DDBJ databases">
        <title>Complete genome sequence of Thermococcus thioreducens type strain OGL-20P.</title>
        <authorList>
            <person name="Oger P.M."/>
        </authorList>
    </citation>
    <scope>NUCLEOTIDE SEQUENCE [LARGE SCALE GENOMIC DNA]</scope>
    <source>
        <strain evidence="1 6">OGL-20P</strain>
    </source>
</reference>
<evidence type="ECO:0000313" key="2">
    <source>
        <dbReference type="EMBL" id="KQH82368.1"/>
    </source>
</evidence>
<reference evidence="5" key="4">
    <citation type="submission" date="2016-10" db="EMBL/GenBank/DDBJ databases">
        <authorList>
            <person name="Varghese N."/>
            <person name="Submissions S."/>
        </authorList>
    </citation>
    <scope>NUCLEOTIDE SEQUENCE [LARGE SCALE GENOMIC DNA]</scope>
    <source>
        <strain evidence="5">OGL-20</strain>
    </source>
</reference>
<protein>
    <submittedName>
        <fullName evidence="2">Uncharacterized protein</fullName>
    </submittedName>
</protein>
<name>A0A0Q2UNT3_9EURY</name>
<dbReference type="EMBL" id="FOIW01000001">
    <property type="protein sequence ID" value="SEV87386.1"/>
    <property type="molecule type" value="Genomic_DNA"/>
</dbReference>
<accession>A0A0Q2UNT3</accession>
<keyword evidence="6" id="KW-1185">Reference proteome</keyword>